<dbReference type="AlphaFoldDB" id="A0A7W4V5C2"/>
<evidence type="ECO:0000256" key="2">
    <source>
        <dbReference type="SAM" id="Phobius"/>
    </source>
</evidence>
<dbReference type="Pfam" id="PF19516">
    <property type="entry name" value="DUF6049"/>
    <property type="match status" value="1"/>
</dbReference>
<evidence type="ECO:0000256" key="1">
    <source>
        <dbReference type="SAM" id="MobiDB-lite"/>
    </source>
</evidence>
<sequence>MTEILPLPGTPAPRRRARIFAVLAAALLAASSMLTALPAEASESTPSPTPSGLSGEIDVQLAPVSNGVIAAGDALTVWANVSNGTNSDLTDATVTLSIGSAPISKSDELSQWLAGGDSSGDFTVVDTASANIPSGESNAIVVTKPGSDPLIADRAAGVYPIRVAVETASDSTVSTSVITITDETSSASPVAVVVPITATASSGGLLSSSELTTLTGRNGALTAQLDAVDGTAAILAIDPAVLASIRVLGASAPSSASAWLDRLDLLPNDRFALQFADADVAVQADAGLTSLLSPLDLTAYMDAADFENEPEPTATASPTESPSGTPAADSTDLNTTDTDTDTDTAVPDLAALTDIGATHSNILWPASGSVDSATVASLVSLTGDEDTVTLVSSASTDEPDTSARATVDGSDVLVYNSEVSDALTDAARTDDLTLRGAPLSAATAYLSLAQNAAAGQPVLVVLDRDLSRSAAGLEAAVDAVTDAPATSSISLDALLAQTPQEQTLNEVSAGDARVAAVNAMQQEETQIAQFATILDDAVLLTGPQRASELQVLSVGLIADEGWRARFDAHHEQTLTTLTSVSILPPSNINLLTSGAGLGFWVKNDLPYPVSVSLYAEPDDLRLEVEPVTTVEAEPASNTRAEIPVQARIASGEVTIALRLESPTGVHIGSTESVDVNVRAEWEGIGVVVLIALIGGLLVVGIIRTVLRRRAKSAAPKEPAPKESAQKESALTSDEDSAQ</sequence>
<protein>
    <recommendedName>
        <fullName evidence="6">2-oxoglutarate dehydrogenase</fullName>
    </recommendedName>
</protein>
<dbReference type="EMBL" id="JACHWQ010000006">
    <property type="protein sequence ID" value="MBB2976518.1"/>
    <property type="molecule type" value="Genomic_DNA"/>
</dbReference>
<keyword evidence="2" id="KW-0812">Transmembrane</keyword>
<feature type="region of interest" description="Disordered" evidence="1">
    <location>
        <begin position="308"/>
        <end position="343"/>
    </location>
</feature>
<dbReference type="RefSeq" id="WP_165140534.1">
    <property type="nucleotide sequence ID" value="NZ_CP049255.1"/>
</dbReference>
<keyword evidence="5" id="KW-1185">Reference proteome</keyword>
<keyword evidence="3" id="KW-0732">Signal</keyword>
<proteinExistence type="predicted"/>
<evidence type="ECO:0008006" key="6">
    <source>
        <dbReference type="Google" id="ProtNLM"/>
    </source>
</evidence>
<evidence type="ECO:0000313" key="5">
    <source>
        <dbReference type="Proteomes" id="UP000529310"/>
    </source>
</evidence>
<feature type="signal peptide" evidence="3">
    <location>
        <begin position="1"/>
        <end position="41"/>
    </location>
</feature>
<comment type="caution">
    <text evidence="4">The sequence shown here is derived from an EMBL/GenBank/DDBJ whole genome shotgun (WGS) entry which is preliminary data.</text>
</comment>
<name>A0A7W4V5C2_9MICO</name>
<gene>
    <name evidence="4" type="ORF">FHX49_002093</name>
</gene>
<feature type="transmembrane region" description="Helical" evidence="2">
    <location>
        <begin position="684"/>
        <end position="706"/>
    </location>
</feature>
<reference evidence="4 5" key="1">
    <citation type="submission" date="2020-08" db="EMBL/GenBank/DDBJ databases">
        <title>Sequencing the genomes of 1000 actinobacteria strains.</title>
        <authorList>
            <person name="Klenk H.-P."/>
        </authorList>
    </citation>
    <scope>NUCLEOTIDE SEQUENCE [LARGE SCALE GENOMIC DNA]</scope>
    <source>
        <strain evidence="4 5">DSM 27099</strain>
    </source>
</reference>
<feature type="chain" id="PRO_5031440221" description="2-oxoglutarate dehydrogenase" evidence="3">
    <location>
        <begin position="42"/>
        <end position="738"/>
    </location>
</feature>
<keyword evidence="2" id="KW-1133">Transmembrane helix</keyword>
<evidence type="ECO:0000313" key="4">
    <source>
        <dbReference type="EMBL" id="MBB2976518.1"/>
    </source>
</evidence>
<organism evidence="4 5">
    <name type="scientific">Microbacterium endophyticum</name>
    <dbReference type="NCBI Taxonomy" id="1526412"/>
    <lineage>
        <taxon>Bacteria</taxon>
        <taxon>Bacillati</taxon>
        <taxon>Actinomycetota</taxon>
        <taxon>Actinomycetes</taxon>
        <taxon>Micrococcales</taxon>
        <taxon>Microbacteriaceae</taxon>
        <taxon>Microbacterium</taxon>
    </lineage>
</organism>
<feature type="region of interest" description="Disordered" evidence="1">
    <location>
        <begin position="709"/>
        <end position="738"/>
    </location>
</feature>
<dbReference type="InterPro" id="IPR046112">
    <property type="entry name" value="DUF6049"/>
</dbReference>
<keyword evidence="2" id="KW-0472">Membrane</keyword>
<dbReference type="Proteomes" id="UP000529310">
    <property type="component" value="Unassembled WGS sequence"/>
</dbReference>
<feature type="compositionally biased region" description="Polar residues" evidence="1">
    <location>
        <begin position="314"/>
        <end position="324"/>
    </location>
</feature>
<evidence type="ECO:0000256" key="3">
    <source>
        <dbReference type="SAM" id="SignalP"/>
    </source>
</evidence>
<feature type="compositionally biased region" description="Low complexity" evidence="1">
    <location>
        <begin position="327"/>
        <end position="343"/>
    </location>
</feature>
<accession>A0A7W4V5C2</accession>